<dbReference type="EMBL" id="JXTB01000131">
    <property type="protein sequence ID" value="PON60360.1"/>
    <property type="molecule type" value="Genomic_DNA"/>
</dbReference>
<dbReference type="AlphaFoldDB" id="A0A2P5CH54"/>
<evidence type="ECO:0000256" key="1">
    <source>
        <dbReference type="SAM" id="Coils"/>
    </source>
</evidence>
<dbReference type="InterPro" id="IPR039282">
    <property type="entry name" value="LSU"/>
</dbReference>
<keyword evidence="1" id="KW-0175">Coiled coil</keyword>
<dbReference type="Proteomes" id="UP000237105">
    <property type="component" value="Unassembled WGS sequence"/>
</dbReference>
<proteinExistence type="predicted"/>
<evidence type="ECO:0000313" key="2">
    <source>
        <dbReference type="EMBL" id="PON60360.1"/>
    </source>
</evidence>
<sequence length="112" mass="12901">MAVTKPNLEEDQILKKRNEELEQELRRSQEREEEMKTELVKAWRRLRVAEEAEERLCSQLGELEAEAVNEARSYNARIISLMDQLSRAQQLLQAASISIPTEAAASSHKFGF</sequence>
<dbReference type="STRING" id="3476.A0A2P5CH54"/>
<comment type="caution">
    <text evidence="2">The sequence shown here is derived from an EMBL/GenBank/DDBJ whole genome shotgun (WGS) entry which is preliminary data.</text>
</comment>
<accession>A0A2P5CH54</accession>
<dbReference type="PANTHER" id="PTHR34283:SF1">
    <property type="entry name" value="PROTEIN RESPONSE TO LOW SULFUR 1"/>
    <property type="match status" value="1"/>
</dbReference>
<feature type="coiled-coil region" evidence="1">
    <location>
        <begin position="11"/>
        <end position="66"/>
    </location>
</feature>
<gene>
    <name evidence="2" type="ORF">PanWU01x14_153460</name>
</gene>
<name>A0A2P5CH54_PARAD</name>
<keyword evidence="3" id="KW-1185">Reference proteome</keyword>
<organism evidence="2 3">
    <name type="scientific">Parasponia andersonii</name>
    <name type="common">Sponia andersonii</name>
    <dbReference type="NCBI Taxonomy" id="3476"/>
    <lineage>
        <taxon>Eukaryota</taxon>
        <taxon>Viridiplantae</taxon>
        <taxon>Streptophyta</taxon>
        <taxon>Embryophyta</taxon>
        <taxon>Tracheophyta</taxon>
        <taxon>Spermatophyta</taxon>
        <taxon>Magnoliopsida</taxon>
        <taxon>eudicotyledons</taxon>
        <taxon>Gunneridae</taxon>
        <taxon>Pentapetalae</taxon>
        <taxon>rosids</taxon>
        <taxon>fabids</taxon>
        <taxon>Rosales</taxon>
        <taxon>Cannabaceae</taxon>
        <taxon>Parasponia</taxon>
    </lineage>
</organism>
<dbReference type="Pfam" id="PF24980">
    <property type="entry name" value="LSU"/>
    <property type="match status" value="1"/>
</dbReference>
<dbReference type="PANTHER" id="PTHR34283">
    <property type="entry name" value="PROTEIN RESPONSE TO LOW SULFUR 1"/>
    <property type="match status" value="1"/>
</dbReference>
<evidence type="ECO:0000313" key="3">
    <source>
        <dbReference type="Proteomes" id="UP000237105"/>
    </source>
</evidence>
<protein>
    <submittedName>
        <fullName evidence="2">Uncharacterized protein</fullName>
    </submittedName>
</protein>
<reference evidence="3" key="1">
    <citation type="submission" date="2016-06" db="EMBL/GenBank/DDBJ databases">
        <title>Parallel loss of symbiosis genes in relatives of nitrogen-fixing non-legume Parasponia.</title>
        <authorList>
            <person name="Van Velzen R."/>
            <person name="Holmer R."/>
            <person name="Bu F."/>
            <person name="Rutten L."/>
            <person name="Van Zeijl A."/>
            <person name="Liu W."/>
            <person name="Santuari L."/>
            <person name="Cao Q."/>
            <person name="Sharma T."/>
            <person name="Shen D."/>
            <person name="Roswanjaya Y."/>
            <person name="Wardhani T."/>
            <person name="Kalhor M.S."/>
            <person name="Jansen J."/>
            <person name="Van den Hoogen J."/>
            <person name="Gungor B."/>
            <person name="Hartog M."/>
            <person name="Hontelez J."/>
            <person name="Verver J."/>
            <person name="Yang W.-C."/>
            <person name="Schijlen E."/>
            <person name="Repin R."/>
            <person name="Schilthuizen M."/>
            <person name="Schranz E."/>
            <person name="Heidstra R."/>
            <person name="Miyata K."/>
            <person name="Fedorova E."/>
            <person name="Kohlen W."/>
            <person name="Bisseling T."/>
            <person name="Smit S."/>
            <person name="Geurts R."/>
        </authorList>
    </citation>
    <scope>NUCLEOTIDE SEQUENCE [LARGE SCALE GENOMIC DNA]</scope>
    <source>
        <strain evidence="3">cv. WU1-14</strain>
    </source>
</reference>
<dbReference type="GO" id="GO:0098869">
    <property type="term" value="P:cellular oxidant detoxification"/>
    <property type="evidence" value="ECO:0007669"/>
    <property type="project" value="InterPro"/>
</dbReference>